<keyword evidence="2" id="KW-0456">Lyase</keyword>
<dbReference type="FunFam" id="3.90.226.10:FF:000009">
    <property type="entry name" value="Carnitinyl-CoA dehydratase"/>
    <property type="match status" value="1"/>
</dbReference>
<dbReference type="PROSITE" id="PS00166">
    <property type="entry name" value="ENOYL_COA_HYDRATASE"/>
    <property type="match status" value="1"/>
</dbReference>
<dbReference type="InterPro" id="IPR014748">
    <property type="entry name" value="Enoyl-CoA_hydra_C"/>
</dbReference>
<sequence>MFNTRAALSFARLPIRGFLNSGSTLCYSTQAAPLTIDKLKDECKGIVVIRLHKPETRNAISKAMLQHLRSSLDDIKFDKDARVLIFKSDVPGAFCSGADLKERRLMPAEDVPKFVDQIRGLVNDVANLPIPVIAAIDGFALGGGLELALACDIRVSTAAAKMGLTETRLAIIPGAGGTQRLSRAIGVALAKEMIFTGRIINGEEALRIGLVSHTVNSETSFPKALEIAKEIIPRGPIAVKLAKIAIDKGSEMDINNGLIVEQQCTAQVVPTKDRLEGLAAFAEKRPPVYKGE</sequence>
<dbReference type="PANTHER" id="PTHR11941:SF171">
    <property type="entry name" value="SD19268P"/>
    <property type="match status" value="1"/>
</dbReference>
<dbReference type="FunFam" id="1.10.12.10:FF:000001">
    <property type="entry name" value="Probable enoyl-CoA hydratase, mitochondrial"/>
    <property type="match status" value="1"/>
</dbReference>
<evidence type="ECO:0000313" key="5">
    <source>
        <dbReference type="WBParaSite" id="L893_g4955.t1"/>
    </source>
</evidence>
<name>A0A1I8AFJ7_9BILA</name>
<dbReference type="Pfam" id="PF00378">
    <property type="entry name" value="ECH_1"/>
    <property type="match status" value="1"/>
</dbReference>
<dbReference type="SUPFAM" id="SSF52096">
    <property type="entry name" value="ClpP/crotonase"/>
    <property type="match status" value="1"/>
</dbReference>
<keyword evidence="4" id="KW-1185">Reference proteome</keyword>
<evidence type="ECO:0000256" key="3">
    <source>
        <dbReference type="RuleBase" id="RU003707"/>
    </source>
</evidence>
<accession>A0A1I8AFJ7</accession>
<dbReference type="GO" id="GO:0004300">
    <property type="term" value="F:enoyl-CoA hydratase activity"/>
    <property type="evidence" value="ECO:0007669"/>
    <property type="project" value="UniProtKB-ARBA"/>
</dbReference>
<dbReference type="InterPro" id="IPR029045">
    <property type="entry name" value="ClpP/crotonase-like_dom_sf"/>
</dbReference>
<dbReference type="AlphaFoldDB" id="A0A1I8AFJ7"/>
<proteinExistence type="inferred from homology"/>
<dbReference type="CDD" id="cd06558">
    <property type="entry name" value="crotonase-like"/>
    <property type="match status" value="1"/>
</dbReference>
<dbReference type="Gene3D" id="3.90.226.10">
    <property type="entry name" value="2-enoyl-CoA Hydratase, Chain A, domain 1"/>
    <property type="match status" value="1"/>
</dbReference>
<dbReference type="Proteomes" id="UP000095287">
    <property type="component" value="Unplaced"/>
</dbReference>
<dbReference type="InterPro" id="IPR018376">
    <property type="entry name" value="Enoyl-CoA_hyd/isom_CS"/>
</dbReference>
<evidence type="ECO:0000256" key="1">
    <source>
        <dbReference type="ARBA" id="ARBA00005254"/>
    </source>
</evidence>
<evidence type="ECO:0000256" key="2">
    <source>
        <dbReference type="ARBA" id="ARBA00023239"/>
    </source>
</evidence>
<protein>
    <submittedName>
        <fullName evidence="5">Methylglutaconyl-CoA hydratase, mitochondrial</fullName>
    </submittedName>
</protein>
<dbReference type="InterPro" id="IPR001753">
    <property type="entry name" value="Enoyl-CoA_hydra/iso"/>
</dbReference>
<reference evidence="5" key="1">
    <citation type="submission" date="2016-11" db="UniProtKB">
        <authorList>
            <consortium name="WormBaseParasite"/>
        </authorList>
    </citation>
    <scope>IDENTIFICATION</scope>
</reference>
<dbReference type="GO" id="GO:0005739">
    <property type="term" value="C:mitochondrion"/>
    <property type="evidence" value="ECO:0007669"/>
    <property type="project" value="TreeGrafter"/>
</dbReference>
<dbReference type="WBParaSite" id="L893_g4955.t1">
    <property type="protein sequence ID" value="L893_g4955.t1"/>
    <property type="gene ID" value="L893_g4955"/>
</dbReference>
<dbReference type="PANTHER" id="PTHR11941">
    <property type="entry name" value="ENOYL-COA HYDRATASE-RELATED"/>
    <property type="match status" value="1"/>
</dbReference>
<dbReference type="Gene3D" id="1.10.12.10">
    <property type="entry name" value="Lyase 2-enoyl-coa Hydratase, Chain A, domain 2"/>
    <property type="match status" value="1"/>
</dbReference>
<organism evidence="4 5">
    <name type="scientific">Steinernema glaseri</name>
    <dbReference type="NCBI Taxonomy" id="37863"/>
    <lineage>
        <taxon>Eukaryota</taxon>
        <taxon>Metazoa</taxon>
        <taxon>Ecdysozoa</taxon>
        <taxon>Nematoda</taxon>
        <taxon>Chromadorea</taxon>
        <taxon>Rhabditida</taxon>
        <taxon>Tylenchina</taxon>
        <taxon>Panagrolaimomorpha</taxon>
        <taxon>Strongyloidoidea</taxon>
        <taxon>Steinernematidae</taxon>
        <taxon>Steinernema</taxon>
    </lineage>
</organism>
<comment type="similarity">
    <text evidence="1 3">Belongs to the enoyl-CoA hydratase/isomerase family.</text>
</comment>
<dbReference type="GO" id="GO:0006635">
    <property type="term" value="P:fatty acid beta-oxidation"/>
    <property type="evidence" value="ECO:0007669"/>
    <property type="project" value="TreeGrafter"/>
</dbReference>
<evidence type="ECO:0000313" key="4">
    <source>
        <dbReference type="Proteomes" id="UP000095287"/>
    </source>
</evidence>